<dbReference type="Proteomes" id="UP000505355">
    <property type="component" value="Chromosome"/>
</dbReference>
<dbReference type="Gene3D" id="3.40.50.10910">
    <property type="entry name" value="Amidohydrolase"/>
    <property type="match status" value="1"/>
</dbReference>
<evidence type="ECO:0000313" key="3">
    <source>
        <dbReference type="Proteomes" id="UP000505355"/>
    </source>
</evidence>
<dbReference type="InterPro" id="IPR011059">
    <property type="entry name" value="Metal-dep_hydrolase_composite"/>
</dbReference>
<name>A0A7D4UP75_9SPHI</name>
<dbReference type="SUPFAM" id="SSF51338">
    <property type="entry name" value="Composite domain of metallo-dependent hydrolases"/>
    <property type="match status" value="1"/>
</dbReference>
<sequence length="474" mass="51693">MKINRFFLVALLSGIWFIGRGQNYTPQVAAYIKFNEAIIAITNVKLIDGTGNPAKSNQTIIIRNGKIEQVGDAAKIKLPDNIKTIDGTGKTLIPGLVMLHEHMYYTMPAGNMFNIAQMPYSFPRLYLAGGATTIRTAGSIEPQTDLNIKRMIADGKMLGPDMDVTAPYIEEQGYDIPGLNVIKGPEEAAATVNFWADRGCTSFKMYVHATKADMAAVVREAHKRKLKVTGHIGAVTYREAAEIGIDNLEHGFMASGDFDSLKVENAVDDNHERQSLMKLDVNSPKMKDLMKFMIGKHVALTSTLTVFEPSTSREVFPGGADEALTPEVREMVQKKWQAAQNRDQASAALFAKEQAWEKQYVAMGGLLVAGTDPTGAGRVVSGYSNHREIELLVEGGFTPEQAIKICTLNGAMYLGRQGDIGSIAPGKKADLVLLNGDLSADIKNIRKTDMVFKNGAAFDSQKIFDSVKGHVGMN</sequence>
<dbReference type="GO" id="GO:0016810">
    <property type="term" value="F:hydrolase activity, acting on carbon-nitrogen (but not peptide) bonds"/>
    <property type="evidence" value="ECO:0007669"/>
    <property type="project" value="InterPro"/>
</dbReference>
<dbReference type="Gene3D" id="1.20.58.520">
    <property type="entry name" value="Amidohydrolase"/>
    <property type="match status" value="1"/>
</dbReference>
<keyword evidence="2" id="KW-0378">Hydrolase</keyword>
<dbReference type="InterPro" id="IPR032466">
    <property type="entry name" value="Metal_Hydrolase"/>
</dbReference>
<dbReference type="EMBL" id="CP054139">
    <property type="protein sequence ID" value="QKJ29940.1"/>
    <property type="molecule type" value="Genomic_DNA"/>
</dbReference>
<keyword evidence="3" id="KW-1185">Reference proteome</keyword>
<dbReference type="Gene3D" id="2.30.40.10">
    <property type="entry name" value="Urease, subunit C, domain 1"/>
    <property type="match status" value="1"/>
</dbReference>
<dbReference type="KEGG" id="mmab:HQ865_09290"/>
<accession>A0A7D4UP75</accession>
<dbReference type="PANTHER" id="PTHR43135">
    <property type="entry name" value="ALPHA-D-RIBOSE 1-METHYLPHOSPHONATE 5-TRIPHOSPHATE DIPHOSPHATASE"/>
    <property type="match status" value="1"/>
</dbReference>
<feature type="domain" description="Amidohydrolase-related" evidence="1">
    <location>
        <begin position="367"/>
        <end position="455"/>
    </location>
</feature>
<dbReference type="Pfam" id="PF01979">
    <property type="entry name" value="Amidohydro_1"/>
    <property type="match status" value="1"/>
</dbReference>
<evidence type="ECO:0000259" key="1">
    <source>
        <dbReference type="Pfam" id="PF01979"/>
    </source>
</evidence>
<dbReference type="InterPro" id="IPR051781">
    <property type="entry name" value="Metallo-dep_Hydrolase"/>
</dbReference>
<dbReference type="InterPro" id="IPR006680">
    <property type="entry name" value="Amidohydro-rel"/>
</dbReference>
<organism evidence="2 3">
    <name type="scientific">Mucilaginibacter mali</name>
    <dbReference type="NCBI Taxonomy" id="2740462"/>
    <lineage>
        <taxon>Bacteria</taxon>
        <taxon>Pseudomonadati</taxon>
        <taxon>Bacteroidota</taxon>
        <taxon>Sphingobacteriia</taxon>
        <taxon>Sphingobacteriales</taxon>
        <taxon>Sphingobacteriaceae</taxon>
        <taxon>Mucilaginibacter</taxon>
    </lineage>
</organism>
<dbReference type="Gene3D" id="3.30.110.90">
    <property type="entry name" value="Amidohydrolase"/>
    <property type="match status" value="1"/>
</dbReference>
<proteinExistence type="predicted"/>
<dbReference type="PANTHER" id="PTHR43135:SF3">
    <property type="entry name" value="ALPHA-D-RIBOSE 1-METHYLPHOSPHONATE 5-TRIPHOSPHATE DIPHOSPHATASE"/>
    <property type="match status" value="1"/>
</dbReference>
<dbReference type="AlphaFoldDB" id="A0A7D4UP75"/>
<evidence type="ECO:0000313" key="2">
    <source>
        <dbReference type="EMBL" id="QKJ29940.1"/>
    </source>
</evidence>
<dbReference type="RefSeq" id="WP_173414630.1">
    <property type="nucleotide sequence ID" value="NZ_CP054139.1"/>
</dbReference>
<gene>
    <name evidence="2" type="ORF">HQ865_09290</name>
</gene>
<dbReference type="SUPFAM" id="SSF51556">
    <property type="entry name" value="Metallo-dependent hydrolases"/>
    <property type="match status" value="1"/>
</dbReference>
<protein>
    <submittedName>
        <fullName evidence="2">Amidohydrolase family protein</fullName>
    </submittedName>
</protein>
<reference evidence="2 3" key="1">
    <citation type="submission" date="2020-05" db="EMBL/GenBank/DDBJ databases">
        <title>Mucilaginibacter mali sp. nov.</title>
        <authorList>
            <person name="Kim H.S."/>
            <person name="Lee K.C."/>
            <person name="Suh M.K."/>
            <person name="Kim J.-S."/>
            <person name="Han K.-I."/>
            <person name="Eom M.K."/>
            <person name="Shin Y.K."/>
            <person name="Lee J.-S."/>
        </authorList>
    </citation>
    <scope>NUCLEOTIDE SEQUENCE [LARGE SCALE GENOMIC DNA]</scope>
    <source>
        <strain evidence="2 3">G2-14</strain>
    </source>
</reference>